<protein>
    <submittedName>
        <fullName evidence="2">Peptidase</fullName>
    </submittedName>
</protein>
<evidence type="ECO:0000313" key="3">
    <source>
        <dbReference type="Proteomes" id="UP000075476"/>
    </source>
</evidence>
<accession>A0A9X0MJV4</accession>
<dbReference type="SMART" id="SM00731">
    <property type="entry name" value="SprT"/>
    <property type="match status" value="1"/>
</dbReference>
<dbReference type="RefSeq" id="WP_061662472.1">
    <property type="nucleotide sequence ID" value="NZ_LOMO01000001.1"/>
</dbReference>
<evidence type="ECO:0000313" key="2">
    <source>
        <dbReference type="EMBL" id="KXY51134.1"/>
    </source>
</evidence>
<comment type="caution">
    <text evidence="2">The sequence shown here is derived from an EMBL/GenBank/DDBJ whole genome shotgun (WGS) entry which is preliminary data.</text>
</comment>
<proteinExistence type="predicted"/>
<name>A0A9X0MJV4_BACCE</name>
<dbReference type="EMBL" id="LOMO01000001">
    <property type="protein sequence ID" value="KXY51134.1"/>
    <property type="molecule type" value="Genomic_DNA"/>
</dbReference>
<dbReference type="Pfam" id="PF10263">
    <property type="entry name" value="SprT-like"/>
    <property type="match status" value="1"/>
</dbReference>
<dbReference type="Proteomes" id="UP000075476">
    <property type="component" value="Unassembled WGS sequence"/>
</dbReference>
<dbReference type="GO" id="GO:0006950">
    <property type="term" value="P:response to stress"/>
    <property type="evidence" value="ECO:0007669"/>
    <property type="project" value="UniProtKB-ARBA"/>
</dbReference>
<sequence length="161" mass="19453">MKISIEKLTDFAKDFLRKEYDISFVINIEISKRMTRRFGIFYGEINEYTGERTPKVIRLSENLLLYHEKETILDILRHELIHYACFVNGKPYTDSSPYFKQELQRLGVLESKKYPYKGIVYYYECQKCGYSFFHRMKHFEKKYLHNHCNGQFRFVGEGILK</sequence>
<reference evidence="2 3" key="1">
    <citation type="submission" date="2015-12" db="EMBL/GenBank/DDBJ databases">
        <title>Bacillus cereus Group isolate.</title>
        <authorList>
            <person name="Kovac J."/>
        </authorList>
    </citation>
    <scope>NUCLEOTIDE SEQUENCE [LARGE SCALE GENOMIC DNA]</scope>
    <source>
        <strain evidence="2 3">FSL K6-0073</strain>
    </source>
</reference>
<evidence type="ECO:0000259" key="1">
    <source>
        <dbReference type="SMART" id="SM00731"/>
    </source>
</evidence>
<feature type="domain" description="SprT-like" evidence="1">
    <location>
        <begin position="6"/>
        <end position="155"/>
    </location>
</feature>
<organism evidence="2 3">
    <name type="scientific">Bacillus cereus</name>
    <dbReference type="NCBI Taxonomy" id="1396"/>
    <lineage>
        <taxon>Bacteria</taxon>
        <taxon>Bacillati</taxon>
        <taxon>Bacillota</taxon>
        <taxon>Bacilli</taxon>
        <taxon>Bacillales</taxon>
        <taxon>Bacillaceae</taxon>
        <taxon>Bacillus</taxon>
        <taxon>Bacillus cereus group</taxon>
    </lineage>
</organism>
<gene>
    <name evidence="2" type="ORF">AT268_32050</name>
</gene>
<dbReference type="AlphaFoldDB" id="A0A9X0MJV4"/>
<dbReference type="InterPro" id="IPR006640">
    <property type="entry name" value="SprT-like_domain"/>
</dbReference>